<organism evidence="1 2">
    <name type="scientific">Spirodela intermedia</name>
    <name type="common">Intermediate duckweed</name>
    <dbReference type="NCBI Taxonomy" id="51605"/>
    <lineage>
        <taxon>Eukaryota</taxon>
        <taxon>Viridiplantae</taxon>
        <taxon>Streptophyta</taxon>
        <taxon>Embryophyta</taxon>
        <taxon>Tracheophyta</taxon>
        <taxon>Spermatophyta</taxon>
        <taxon>Magnoliopsida</taxon>
        <taxon>Liliopsida</taxon>
        <taxon>Araceae</taxon>
        <taxon>Lemnoideae</taxon>
        <taxon>Spirodela</taxon>
    </lineage>
</organism>
<reference evidence="2" key="1">
    <citation type="journal article" date="2020" name="Sci. Rep.">
        <title>Chromosome-scale genome assembly for the duckweed Spirodela intermedia, integrating cytogenetic maps, PacBio and Oxford Nanopore libraries.</title>
        <authorList>
            <person name="Hoang P.T.N."/>
            <person name="Fiebig A."/>
            <person name="Novak P."/>
            <person name="Macas J."/>
            <person name="Cao H.X."/>
            <person name="Stepanenko A."/>
            <person name="Chen G."/>
            <person name="Borisjuk N."/>
            <person name="Scholz U."/>
            <person name="Schubert I."/>
        </authorList>
    </citation>
    <scope>NUCLEOTIDE SEQUENCE [LARGE SCALE GENOMIC DNA]</scope>
</reference>
<dbReference type="Proteomes" id="UP001189122">
    <property type="component" value="Unassembled WGS sequence"/>
</dbReference>
<dbReference type="EMBL" id="CACRZD030000415">
    <property type="protein sequence ID" value="CAA6675886.1"/>
    <property type="molecule type" value="Genomic_DNA"/>
</dbReference>
<evidence type="ECO:0000313" key="2">
    <source>
        <dbReference type="Proteomes" id="UP001189122"/>
    </source>
</evidence>
<protein>
    <submittedName>
        <fullName evidence="1">Uncharacterized protein</fullName>
    </submittedName>
</protein>
<keyword evidence="2" id="KW-1185">Reference proteome</keyword>
<proteinExistence type="predicted"/>
<accession>A0ABN7EDJ6</accession>
<evidence type="ECO:0000313" key="1">
    <source>
        <dbReference type="EMBL" id="CAA6675886.1"/>
    </source>
</evidence>
<comment type="caution">
    <text evidence="1">The sequence shown here is derived from an EMBL/GenBank/DDBJ whole genome shotgun (WGS) entry which is preliminary data.</text>
</comment>
<sequence length="48" mass="5424">MREEPNTTNFLAPRSYSVCHGWVPTRRYGAEVTHAILPGEARVTIILL</sequence>
<gene>
    <name evidence="1" type="ORF">SI7747_UN022228</name>
</gene>
<name>A0ABN7EDJ6_SPIIN</name>